<sequence>MQRSALNNKLARTDCSFSIFKTHHNGTLEHNHEIKGVGGVHAGSSGVIASDPQPRGVGISADRNSGHANDTGAGTTWWRLESEPRIVFVG</sequence>
<feature type="compositionally biased region" description="Polar residues" evidence="1">
    <location>
        <begin position="62"/>
        <end position="74"/>
    </location>
</feature>
<reference evidence="2" key="1">
    <citation type="submission" date="2020-05" db="EMBL/GenBank/DDBJ databases">
        <authorList>
            <person name="Chiriac C."/>
            <person name="Salcher M."/>
            <person name="Ghai R."/>
            <person name="Kavagutti S V."/>
        </authorList>
    </citation>
    <scope>NUCLEOTIDE SEQUENCE</scope>
</reference>
<accession>A0A6J6GKI2</accession>
<dbReference type="AlphaFoldDB" id="A0A6J6GKI2"/>
<proteinExistence type="predicted"/>
<evidence type="ECO:0000256" key="1">
    <source>
        <dbReference type="SAM" id="MobiDB-lite"/>
    </source>
</evidence>
<name>A0A6J6GKI2_9ZZZZ</name>
<organism evidence="2">
    <name type="scientific">freshwater metagenome</name>
    <dbReference type="NCBI Taxonomy" id="449393"/>
    <lineage>
        <taxon>unclassified sequences</taxon>
        <taxon>metagenomes</taxon>
        <taxon>ecological metagenomes</taxon>
    </lineage>
</organism>
<evidence type="ECO:0000313" key="2">
    <source>
        <dbReference type="EMBL" id="CAB4601822.1"/>
    </source>
</evidence>
<protein>
    <submittedName>
        <fullName evidence="2">Unannotated protein</fullName>
    </submittedName>
</protein>
<gene>
    <name evidence="2" type="ORF">UFOPK1762_01981</name>
</gene>
<dbReference type="EMBL" id="CAEZTY010000138">
    <property type="protein sequence ID" value="CAB4601822.1"/>
    <property type="molecule type" value="Genomic_DNA"/>
</dbReference>
<feature type="region of interest" description="Disordered" evidence="1">
    <location>
        <begin position="43"/>
        <end position="74"/>
    </location>
</feature>